<evidence type="ECO:0000259" key="2">
    <source>
        <dbReference type="Pfam" id="PF08648"/>
    </source>
</evidence>
<dbReference type="Pfam" id="PF08648">
    <property type="entry name" value="SNRNP27"/>
    <property type="match status" value="1"/>
</dbReference>
<protein>
    <recommendedName>
        <fullName evidence="2">U4/U6.U5 small nuclear ribonucleoprotein 27kDa protein domain-containing protein</fullName>
    </recommendedName>
</protein>
<dbReference type="OrthoDB" id="5419162at2759"/>
<dbReference type="Proteomes" id="UP000758155">
    <property type="component" value="Unassembled WGS sequence"/>
</dbReference>
<dbReference type="AlphaFoldDB" id="A0A9P4WI97"/>
<organism evidence="3 4">
    <name type="scientific">Didymella heteroderae</name>
    <dbReference type="NCBI Taxonomy" id="1769908"/>
    <lineage>
        <taxon>Eukaryota</taxon>
        <taxon>Fungi</taxon>
        <taxon>Dikarya</taxon>
        <taxon>Ascomycota</taxon>
        <taxon>Pezizomycotina</taxon>
        <taxon>Dothideomycetes</taxon>
        <taxon>Pleosporomycetidae</taxon>
        <taxon>Pleosporales</taxon>
        <taxon>Pleosporineae</taxon>
        <taxon>Didymellaceae</taxon>
        <taxon>Didymella</taxon>
    </lineage>
</organism>
<dbReference type="GO" id="GO:0008380">
    <property type="term" value="P:RNA splicing"/>
    <property type="evidence" value="ECO:0007669"/>
    <property type="project" value="InterPro"/>
</dbReference>
<feature type="domain" description="U4/U6.U5 small nuclear ribonucleoprotein 27kDa protein" evidence="2">
    <location>
        <begin position="5"/>
        <end position="32"/>
    </location>
</feature>
<name>A0A9P4WI97_9PLEO</name>
<proteinExistence type="predicted"/>
<dbReference type="InterPro" id="IPR013957">
    <property type="entry name" value="SNRNP27"/>
</dbReference>
<sequence length="165" mass="17609">MEDFDENDEMAAMMGFSSFGGTKKRKFDQTKSPAKEQYSASGANSTELGVRIKAPENQPPSGEEAFSDASLVATKQPPPDGGLASFLARGQALPAKPPQAVSIRPEASSQADPSAFELVSFGGPPISRAELNALRQGVRNESGDTAYFLPTFVEDPWERLSTGRP</sequence>
<evidence type="ECO:0000313" key="4">
    <source>
        <dbReference type="Proteomes" id="UP000758155"/>
    </source>
</evidence>
<feature type="compositionally biased region" description="Polar residues" evidence="1">
    <location>
        <begin position="38"/>
        <end position="47"/>
    </location>
</feature>
<gene>
    <name evidence="3" type="ORF">E8E12_000707</name>
</gene>
<evidence type="ECO:0000256" key="1">
    <source>
        <dbReference type="SAM" id="MobiDB-lite"/>
    </source>
</evidence>
<comment type="caution">
    <text evidence="3">The sequence shown here is derived from an EMBL/GenBank/DDBJ whole genome shotgun (WGS) entry which is preliminary data.</text>
</comment>
<evidence type="ECO:0000313" key="3">
    <source>
        <dbReference type="EMBL" id="KAF3033356.1"/>
    </source>
</evidence>
<reference evidence="3" key="1">
    <citation type="submission" date="2019-04" db="EMBL/GenBank/DDBJ databases">
        <title>Sequencing of skin fungus with MAO and IRED activity.</title>
        <authorList>
            <person name="Marsaioli A.J."/>
            <person name="Bonatto J.M.C."/>
            <person name="Reis Junior O."/>
        </authorList>
    </citation>
    <scope>NUCLEOTIDE SEQUENCE</scope>
    <source>
        <strain evidence="3">28M1</strain>
    </source>
</reference>
<keyword evidence="4" id="KW-1185">Reference proteome</keyword>
<dbReference type="EMBL" id="SWKV01000082">
    <property type="protein sequence ID" value="KAF3033356.1"/>
    <property type="molecule type" value="Genomic_DNA"/>
</dbReference>
<accession>A0A9P4WI97</accession>
<feature type="region of interest" description="Disordered" evidence="1">
    <location>
        <begin position="15"/>
        <end position="122"/>
    </location>
</feature>